<proteinExistence type="predicted"/>
<evidence type="ECO:0000256" key="8">
    <source>
        <dbReference type="ARBA" id="ARBA00023136"/>
    </source>
</evidence>
<evidence type="ECO:0000256" key="6">
    <source>
        <dbReference type="ARBA" id="ARBA00023053"/>
    </source>
</evidence>
<feature type="transmembrane region" description="Helical" evidence="10">
    <location>
        <begin position="423"/>
        <end position="446"/>
    </location>
</feature>
<dbReference type="EMBL" id="JAJFZP010000005">
    <property type="protein sequence ID" value="MCC3268875.1"/>
    <property type="molecule type" value="Genomic_DNA"/>
</dbReference>
<feature type="transmembrane region" description="Helical" evidence="10">
    <location>
        <begin position="185"/>
        <end position="206"/>
    </location>
</feature>
<dbReference type="AlphaFoldDB" id="A0A9X1M125"/>
<evidence type="ECO:0000256" key="4">
    <source>
        <dbReference type="ARBA" id="ARBA00022692"/>
    </source>
</evidence>
<evidence type="ECO:0000256" key="9">
    <source>
        <dbReference type="ARBA" id="ARBA00023201"/>
    </source>
</evidence>
<evidence type="ECO:0000256" key="2">
    <source>
        <dbReference type="ARBA" id="ARBA00022448"/>
    </source>
</evidence>
<dbReference type="GO" id="GO:0015386">
    <property type="term" value="F:potassium:proton antiporter activity"/>
    <property type="evidence" value="ECO:0007669"/>
    <property type="project" value="TreeGrafter"/>
</dbReference>
<comment type="subcellular location">
    <subcellularLocation>
        <location evidence="1">Cell membrane</location>
        <topology evidence="1">Multi-pass membrane protein</topology>
    </subcellularLocation>
</comment>
<feature type="transmembrane region" description="Helical" evidence="10">
    <location>
        <begin position="30"/>
        <end position="51"/>
    </location>
</feature>
<evidence type="ECO:0000313" key="12">
    <source>
        <dbReference type="EMBL" id="MCC3268875.1"/>
    </source>
</evidence>
<evidence type="ECO:0000256" key="10">
    <source>
        <dbReference type="SAM" id="Phobius"/>
    </source>
</evidence>
<protein>
    <submittedName>
        <fullName evidence="12">Sodium:proton antiporter</fullName>
    </submittedName>
</protein>
<feature type="transmembrane region" description="Helical" evidence="10">
    <location>
        <begin position="57"/>
        <end position="76"/>
    </location>
</feature>
<reference evidence="12" key="1">
    <citation type="submission" date="2021-10" db="EMBL/GenBank/DDBJ databases">
        <title>Novel species in genus Arthrobacter.</title>
        <authorList>
            <person name="Liu Y."/>
        </authorList>
    </citation>
    <scope>NUCLEOTIDE SEQUENCE</scope>
    <source>
        <strain evidence="12">Zg-Y809</strain>
    </source>
</reference>
<evidence type="ECO:0000259" key="11">
    <source>
        <dbReference type="Pfam" id="PF00999"/>
    </source>
</evidence>
<evidence type="ECO:0000256" key="3">
    <source>
        <dbReference type="ARBA" id="ARBA00022475"/>
    </source>
</evidence>
<dbReference type="InterPro" id="IPR006153">
    <property type="entry name" value="Cation/H_exchanger_TM"/>
</dbReference>
<dbReference type="GO" id="GO:0051453">
    <property type="term" value="P:regulation of intracellular pH"/>
    <property type="evidence" value="ECO:0007669"/>
    <property type="project" value="TreeGrafter"/>
</dbReference>
<dbReference type="InterPro" id="IPR018422">
    <property type="entry name" value="Cation/H_exchanger_CPA1"/>
</dbReference>
<accession>A0A9X1M125</accession>
<keyword evidence="4 10" id="KW-0812">Transmembrane</keyword>
<evidence type="ECO:0000256" key="1">
    <source>
        <dbReference type="ARBA" id="ARBA00004651"/>
    </source>
</evidence>
<name>A0A9X1M125_9MICC</name>
<keyword evidence="5 10" id="KW-1133">Transmembrane helix</keyword>
<dbReference type="PANTHER" id="PTHR10110">
    <property type="entry name" value="SODIUM/HYDROGEN EXCHANGER"/>
    <property type="match status" value="1"/>
</dbReference>
<sequence>MGVVELALLAVIGVALIVTVAAFSKRLGIAAPLILVVVGLGLSYLPGLPTFTVPHDVILMGVLPPLLYAAAVNVPVMDFRRNFGAISSLSVFLVLFSAFATGSLLFVLLPDLNFAAAVALGAVVSPPDAVAATSIGKKLGLPPRLVTVLEGEGLVNDATALVLLRSAIAASAGGLASVWDGVADFGFAVVAAVAVGLLVGFATVFIRSKLHDPVLDTAISFVVPFLAFIPAEELGASGVLAVVVAGLYTGHRAGAAFSAQARINDSVNWHTVQFLLENGVFLLMGLEIRYLVENVDPALLTVRESVGIGLGVTALLIVIRFAWMGPLILFLRAKVGYQERRTNRFRTALDSMKARGLADARTQRRHTRGEELYRRRRADVAQLRSEGLDWRGGAVIGWSGMRGVVTLAAAQSLPEATPYREQLVLIAFTVAVVTLLLQGGTLPWVIRILGVRGRNATEDQRDLATLLDQISDAGLRVLENPNACLNVEVEVDPDVVERVRQSTFLRSELAWERVKALGAGTSATPQLQYRELRRAVVDAEREALLLARREGHFPSRTLADAQRLLDLEESRLKPRLGEH</sequence>
<gene>
    <name evidence="12" type="ORF">LJ751_05805</name>
</gene>
<keyword evidence="3" id="KW-1003">Cell membrane</keyword>
<feature type="transmembrane region" description="Helical" evidence="10">
    <location>
        <begin position="306"/>
        <end position="331"/>
    </location>
</feature>
<evidence type="ECO:0000256" key="5">
    <source>
        <dbReference type="ARBA" id="ARBA00022989"/>
    </source>
</evidence>
<dbReference type="Proteomes" id="UP001139264">
    <property type="component" value="Unassembled WGS sequence"/>
</dbReference>
<feature type="transmembrane region" description="Helical" evidence="10">
    <location>
        <begin position="6"/>
        <end position="23"/>
    </location>
</feature>
<dbReference type="GO" id="GO:0005886">
    <property type="term" value="C:plasma membrane"/>
    <property type="evidence" value="ECO:0007669"/>
    <property type="project" value="UniProtKB-SubCell"/>
</dbReference>
<dbReference type="PANTHER" id="PTHR10110:SF86">
    <property type="entry name" value="SODIUM_HYDROGEN EXCHANGER 7"/>
    <property type="match status" value="1"/>
</dbReference>
<keyword evidence="2" id="KW-0813">Transport</keyword>
<keyword evidence="8 10" id="KW-0472">Membrane</keyword>
<comment type="caution">
    <text evidence="12">The sequence shown here is derived from an EMBL/GenBank/DDBJ whole genome shotgun (WGS) entry which is preliminary data.</text>
</comment>
<keyword evidence="6" id="KW-0915">Sodium</keyword>
<feature type="domain" description="Cation/H+ exchanger transmembrane" evidence="11">
    <location>
        <begin position="15"/>
        <end position="446"/>
    </location>
</feature>
<dbReference type="GO" id="GO:0015385">
    <property type="term" value="F:sodium:proton antiporter activity"/>
    <property type="evidence" value="ECO:0007669"/>
    <property type="project" value="InterPro"/>
</dbReference>
<dbReference type="GO" id="GO:0098719">
    <property type="term" value="P:sodium ion import across plasma membrane"/>
    <property type="evidence" value="ECO:0007669"/>
    <property type="project" value="TreeGrafter"/>
</dbReference>
<feature type="transmembrane region" description="Helical" evidence="10">
    <location>
        <begin position="83"/>
        <end position="108"/>
    </location>
</feature>
<keyword evidence="9" id="KW-0739">Sodium transport</keyword>
<keyword evidence="7" id="KW-0406">Ion transport</keyword>
<evidence type="ECO:0000313" key="13">
    <source>
        <dbReference type="Proteomes" id="UP001139264"/>
    </source>
</evidence>
<organism evidence="12 13">
    <name type="scientific">Arthrobacter gengyunqii</name>
    <dbReference type="NCBI Taxonomy" id="2886940"/>
    <lineage>
        <taxon>Bacteria</taxon>
        <taxon>Bacillati</taxon>
        <taxon>Actinomycetota</taxon>
        <taxon>Actinomycetes</taxon>
        <taxon>Micrococcales</taxon>
        <taxon>Micrococcaceae</taxon>
        <taxon>Arthrobacter</taxon>
    </lineage>
</organism>
<evidence type="ECO:0000256" key="7">
    <source>
        <dbReference type="ARBA" id="ARBA00023065"/>
    </source>
</evidence>
<dbReference type="RefSeq" id="WP_227907371.1">
    <property type="nucleotide sequence ID" value="NZ_CP095461.1"/>
</dbReference>
<dbReference type="Pfam" id="PF00999">
    <property type="entry name" value="Na_H_Exchanger"/>
    <property type="match status" value="1"/>
</dbReference>
<dbReference type="Gene3D" id="6.10.140.1330">
    <property type="match status" value="1"/>
</dbReference>